<dbReference type="InterPro" id="IPR007162">
    <property type="entry name" value="DUF366"/>
</dbReference>
<dbReference type="EMBL" id="CP000867">
    <property type="protein sequence ID" value="ABX01993.1"/>
    <property type="molecule type" value="Genomic_DNA"/>
</dbReference>
<dbReference type="Gene3D" id="3.30.930.10">
    <property type="entry name" value="Bira Bifunctional Protein, Domain 2"/>
    <property type="match status" value="1"/>
</dbReference>
<sequence>MKKIDFDTISAIILEEFKTYSGEEIEPLWAFKTFDVQKDSIVGFIGPMNVKIENMKDLKDVKEEKDIAIPIQSSEAINFIVEHFDNPDLKMTYLRQRILVLIAKDVIENHSNLKLKKSGDDLYLDEKKLSVCIACRGISSGKIHLGINIKSDSVPPHVSAIGLEDMEIENAFEIMEEIAIEYAKEMSKIEKDIRKTLPLF</sequence>
<gene>
    <name evidence="1" type="ordered locus">MmarC6_1180</name>
</gene>
<name>A9A9H0_METM6</name>
<dbReference type="PIRSF" id="PIRSF006503">
    <property type="entry name" value="UCP006503"/>
    <property type="match status" value="1"/>
</dbReference>
<dbReference type="Pfam" id="PF04017">
    <property type="entry name" value="DUF366"/>
    <property type="match status" value="1"/>
</dbReference>
<protein>
    <recommendedName>
        <fullName evidence="2">DUF366 family protein</fullName>
    </recommendedName>
</protein>
<dbReference type="KEGG" id="mmx:MmarC6_1180"/>
<proteinExistence type="predicted"/>
<evidence type="ECO:0000313" key="1">
    <source>
        <dbReference type="EMBL" id="ABX01993.1"/>
    </source>
</evidence>
<dbReference type="SUPFAM" id="SSF55681">
    <property type="entry name" value="Class II aaRS and biotin synthetases"/>
    <property type="match status" value="1"/>
</dbReference>
<dbReference type="OrthoDB" id="70011at2157"/>
<reference evidence="1" key="1">
    <citation type="submission" date="2007-10" db="EMBL/GenBank/DDBJ databases">
        <title>Complete sequence of Methanococcus maripaludis C6.</title>
        <authorList>
            <consortium name="US DOE Joint Genome Institute"/>
            <person name="Copeland A."/>
            <person name="Lucas S."/>
            <person name="Lapidus A."/>
            <person name="Barry K."/>
            <person name="Glavina del Rio T."/>
            <person name="Dalin E."/>
            <person name="Tice H."/>
            <person name="Pitluck S."/>
            <person name="Clum A."/>
            <person name="Schmutz J."/>
            <person name="Larimer F."/>
            <person name="Land M."/>
            <person name="Hauser L."/>
            <person name="Kyrpides N."/>
            <person name="Mikhailova N."/>
            <person name="Sieprawska-Lupa M."/>
            <person name="Whitman W.B."/>
            <person name="Richardson P."/>
        </authorList>
    </citation>
    <scope>NUCLEOTIDE SEQUENCE [LARGE SCALE GENOMIC DNA]</scope>
    <source>
        <strain evidence="1">C6</strain>
    </source>
</reference>
<dbReference type="eggNOG" id="arCOG04875">
    <property type="taxonomic scope" value="Archaea"/>
</dbReference>
<dbReference type="PhylomeDB" id="A9A9H0"/>
<accession>A9A9H0</accession>
<dbReference type="HOGENOM" id="CLU_113977_0_0_2"/>
<dbReference type="AlphaFoldDB" id="A9A9H0"/>
<dbReference type="InterPro" id="IPR045864">
    <property type="entry name" value="aa-tRNA-synth_II/BPL/LPL"/>
</dbReference>
<evidence type="ECO:0008006" key="2">
    <source>
        <dbReference type="Google" id="ProtNLM"/>
    </source>
</evidence>
<dbReference type="STRING" id="444158.MmarC6_1180"/>
<organism evidence="1">
    <name type="scientific">Methanococcus maripaludis (strain C6 / ATCC BAA-1332)</name>
    <dbReference type="NCBI Taxonomy" id="444158"/>
    <lineage>
        <taxon>Archaea</taxon>
        <taxon>Methanobacteriati</taxon>
        <taxon>Methanobacteriota</taxon>
        <taxon>Methanomada group</taxon>
        <taxon>Methanococci</taxon>
        <taxon>Methanococcales</taxon>
        <taxon>Methanococcaceae</taxon>
        <taxon>Methanococcus</taxon>
    </lineage>
</organism>